<comment type="caution">
    <text evidence="5">The sequence shown here is derived from an EMBL/GenBank/DDBJ whole genome shotgun (WGS) entry which is preliminary data.</text>
</comment>
<evidence type="ECO:0000313" key="5">
    <source>
        <dbReference type="EMBL" id="RDL11642.1"/>
    </source>
</evidence>
<dbReference type="InterPro" id="IPR000551">
    <property type="entry name" value="MerR-type_HTH_dom"/>
</dbReference>
<name>A0A288QST5_9LACO</name>
<dbReference type="InterPro" id="IPR047057">
    <property type="entry name" value="MerR_fam"/>
</dbReference>
<dbReference type="Gene3D" id="1.10.1660.10">
    <property type="match status" value="1"/>
</dbReference>
<dbReference type="PROSITE" id="PS50937">
    <property type="entry name" value="HTH_MERR_2"/>
    <property type="match status" value="1"/>
</dbReference>
<dbReference type="PANTHER" id="PTHR30204:SF69">
    <property type="entry name" value="MERR-FAMILY TRANSCRIPTIONAL REGULATOR"/>
    <property type="match status" value="1"/>
</dbReference>
<gene>
    <name evidence="5" type="ORF">DFP99_0060</name>
</gene>
<organism evidence="5 6">
    <name type="scientific">Weissella soli</name>
    <dbReference type="NCBI Taxonomy" id="155866"/>
    <lineage>
        <taxon>Bacteria</taxon>
        <taxon>Bacillati</taxon>
        <taxon>Bacillota</taxon>
        <taxon>Bacilli</taxon>
        <taxon>Lactobacillales</taxon>
        <taxon>Lactobacillaceae</taxon>
        <taxon>Weissella</taxon>
    </lineage>
</organism>
<dbReference type="EMBL" id="QRAS01000001">
    <property type="protein sequence ID" value="RDL11642.1"/>
    <property type="molecule type" value="Genomic_DNA"/>
</dbReference>
<dbReference type="Pfam" id="PF13411">
    <property type="entry name" value="MerR_1"/>
    <property type="match status" value="1"/>
</dbReference>
<dbReference type="CDD" id="cd01109">
    <property type="entry name" value="HTH_YyaN"/>
    <property type="match status" value="1"/>
</dbReference>
<dbReference type="Proteomes" id="UP000254912">
    <property type="component" value="Unassembled WGS sequence"/>
</dbReference>
<dbReference type="SUPFAM" id="SSF46955">
    <property type="entry name" value="Putative DNA-binding domain"/>
    <property type="match status" value="1"/>
</dbReference>
<keyword evidence="1" id="KW-0678">Repressor</keyword>
<reference evidence="5 6" key="1">
    <citation type="submission" date="2018-07" db="EMBL/GenBank/DDBJ databases">
        <title>Genomic Encyclopedia of Type Strains, Phase III (KMG-III): the genomes of soil and plant-associated and newly described type strains.</title>
        <authorList>
            <person name="Whitman W."/>
        </authorList>
    </citation>
    <scope>NUCLEOTIDE SEQUENCE [LARGE SCALE GENOMIC DNA]</scope>
    <source>
        <strain evidence="5 6">CECT 7031</strain>
    </source>
</reference>
<keyword evidence="3 5" id="KW-0238">DNA-binding</keyword>
<dbReference type="AlphaFoldDB" id="A0A288QST5"/>
<keyword evidence="2" id="KW-0805">Transcription regulation</keyword>
<evidence type="ECO:0000313" key="6">
    <source>
        <dbReference type="Proteomes" id="UP000254912"/>
    </source>
</evidence>
<evidence type="ECO:0000256" key="1">
    <source>
        <dbReference type="ARBA" id="ARBA00022491"/>
    </source>
</evidence>
<dbReference type="GO" id="GO:0003677">
    <property type="term" value="F:DNA binding"/>
    <property type="evidence" value="ECO:0007669"/>
    <property type="project" value="UniProtKB-KW"/>
</dbReference>
<dbReference type="KEGG" id="wso:WSWS_00431"/>
<accession>A0A288QST5</accession>
<dbReference type="InterPro" id="IPR009061">
    <property type="entry name" value="DNA-bd_dom_put_sf"/>
</dbReference>
<evidence type="ECO:0000256" key="3">
    <source>
        <dbReference type="ARBA" id="ARBA00023125"/>
    </source>
</evidence>
<dbReference type="SMART" id="SM00422">
    <property type="entry name" value="HTH_MERR"/>
    <property type="match status" value="1"/>
</dbReference>
<keyword evidence="4" id="KW-0804">Transcription</keyword>
<dbReference type="GO" id="GO:0003700">
    <property type="term" value="F:DNA-binding transcription factor activity"/>
    <property type="evidence" value="ECO:0007669"/>
    <property type="project" value="InterPro"/>
</dbReference>
<dbReference type="GeneID" id="94545640"/>
<evidence type="ECO:0000256" key="4">
    <source>
        <dbReference type="ARBA" id="ARBA00023163"/>
    </source>
</evidence>
<evidence type="ECO:0000256" key="2">
    <source>
        <dbReference type="ARBA" id="ARBA00023015"/>
    </source>
</evidence>
<dbReference type="RefSeq" id="WP_070229715.1">
    <property type="nucleotide sequence ID" value="NZ_BJYO01000002.1"/>
</dbReference>
<dbReference type="PANTHER" id="PTHR30204">
    <property type="entry name" value="REDOX-CYCLING DRUG-SENSING TRANSCRIPTIONAL ACTIVATOR SOXR"/>
    <property type="match status" value="1"/>
</dbReference>
<proteinExistence type="predicted"/>
<protein>
    <submittedName>
        <fullName evidence="5">DNA-binding transcriptional MerR regulator</fullName>
    </submittedName>
</protein>
<keyword evidence="6" id="KW-1185">Reference proteome</keyword>
<sequence>MQRYTMQEVSEYFQIPTSTIRFYDKQGLLPLVERNATGQRVFPPVQMDLLQLIIHLKETDMSLRDIQKYMQLVQAGDRTAKDRLAILTAHHAEVEAQIKRRQQALHHIEQKIARYSDTVNELTAGKAPLSFEQRLQNEEN</sequence>